<keyword evidence="2" id="KW-0472">Membrane</keyword>
<evidence type="ECO:0000256" key="2">
    <source>
        <dbReference type="SAM" id="Phobius"/>
    </source>
</evidence>
<feature type="region of interest" description="Disordered" evidence="1">
    <location>
        <begin position="1"/>
        <end position="21"/>
    </location>
</feature>
<feature type="transmembrane region" description="Helical" evidence="2">
    <location>
        <begin position="212"/>
        <end position="231"/>
    </location>
</feature>
<proteinExistence type="predicted"/>
<dbReference type="KEGG" id="bpro:PMF13cell1_02789"/>
<dbReference type="AlphaFoldDB" id="A0A4P6LZL9"/>
<dbReference type="RefSeq" id="WP_130181080.1">
    <property type="nucleotide sequence ID" value="NZ_CP035945.1"/>
</dbReference>
<organism evidence="3 4">
    <name type="scientific">Blautia producta</name>
    <dbReference type="NCBI Taxonomy" id="33035"/>
    <lineage>
        <taxon>Bacteria</taxon>
        <taxon>Bacillati</taxon>
        <taxon>Bacillota</taxon>
        <taxon>Clostridia</taxon>
        <taxon>Lachnospirales</taxon>
        <taxon>Lachnospiraceae</taxon>
        <taxon>Blautia</taxon>
    </lineage>
</organism>
<reference evidence="3 4" key="1">
    <citation type="submission" date="2019-01" db="EMBL/GenBank/DDBJ databases">
        <title>PMF-metabolizing Aryl O-demethylase.</title>
        <authorList>
            <person name="Kim M."/>
        </authorList>
    </citation>
    <scope>NUCLEOTIDE SEQUENCE [LARGE SCALE GENOMIC DNA]</scope>
    <source>
        <strain evidence="3 4">PMF1</strain>
    </source>
</reference>
<gene>
    <name evidence="3" type="ORF">PMF13cell1_02789</name>
</gene>
<accession>A0A4P6LZL9</accession>
<feature type="transmembrane region" description="Helical" evidence="2">
    <location>
        <begin position="153"/>
        <end position="176"/>
    </location>
</feature>
<keyword evidence="2" id="KW-1133">Transmembrane helix</keyword>
<evidence type="ECO:0000313" key="4">
    <source>
        <dbReference type="Proteomes" id="UP000289794"/>
    </source>
</evidence>
<feature type="transmembrane region" description="Helical" evidence="2">
    <location>
        <begin position="188"/>
        <end position="206"/>
    </location>
</feature>
<dbReference type="EMBL" id="CP035945">
    <property type="protein sequence ID" value="QBE97235.1"/>
    <property type="molecule type" value="Genomic_DNA"/>
</dbReference>
<keyword evidence="2" id="KW-0812">Transmembrane</keyword>
<dbReference type="Proteomes" id="UP000289794">
    <property type="component" value="Chromosome"/>
</dbReference>
<protein>
    <recommendedName>
        <fullName evidence="5">ABC-2 transporter permease</fullName>
    </recommendedName>
</protein>
<sequence>MDDNKIRIPSPPIDEGKKRDSLEAVRREVSKKDLSAHISVPALMLDQIHYISMEYWIIQALFLAAAVLFLTCFQSLMQGSESILSSACAVSSGLGLAAVLEFSKSRSWHMAELEQSCCFNLGQIWAVKLLFSAGLNLCVLTLLLLGVKQHTGYGIFALCMYLFVPFILSNVCYFFLLSTRRFSSQKAILSGTLLLLCLFFLFPSAFPKAYLGIYLPVWAMVLAAGILILVIELHRLFHSLTTGGKEFCWN</sequence>
<name>A0A4P6LZL9_9FIRM</name>
<feature type="transmembrane region" description="Helical" evidence="2">
    <location>
        <begin position="55"/>
        <end position="77"/>
    </location>
</feature>
<evidence type="ECO:0000256" key="1">
    <source>
        <dbReference type="SAM" id="MobiDB-lite"/>
    </source>
</evidence>
<evidence type="ECO:0008006" key="5">
    <source>
        <dbReference type="Google" id="ProtNLM"/>
    </source>
</evidence>
<feature type="transmembrane region" description="Helical" evidence="2">
    <location>
        <begin position="83"/>
        <end position="103"/>
    </location>
</feature>
<evidence type="ECO:0000313" key="3">
    <source>
        <dbReference type="EMBL" id="QBE97235.1"/>
    </source>
</evidence>
<feature type="transmembrane region" description="Helical" evidence="2">
    <location>
        <begin position="124"/>
        <end position="147"/>
    </location>
</feature>